<sequence>MTTKLIIDTDPGIDDAMAIFYAAAAPDIELLGLTSIFGNVTTEMAARNALRLLEAAGLDLPVAQGAPKPLELPPFPPSANVHGDEGFGDIPAAEPKGKIIEEDAADFLIRMAREHKGELVVCPVGPLTNIAIAIQRDPDFVHNCKNIVIMGGSLEEGGNITPHAEANIYHDPHAAEVVCAAGGNVTLVGLDVTHRILCVPEDFDAIKAASPELGGMLKQMSVFYIKFYQEVAGLNGCSLHDPAAVICCTHPELFETRAVPITVSCEGETSGATLLSDDAARGVTHVAMKVKADEVKDLFMKRLALLP</sequence>
<evidence type="ECO:0000256" key="2">
    <source>
        <dbReference type="ARBA" id="ARBA00023295"/>
    </source>
</evidence>
<dbReference type="Gene3D" id="3.90.245.10">
    <property type="entry name" value="Ribonucleoside hydrolase-like"/>
    <property type="match status" value="1"/>
</dbReference>
<dbReference type="GO" id="GO:0008477">
    <property type="term" value="F:purine nucleosidase activity"/>
    <property type="evidence" value="ECO:0007669"/>
    <property type="project" value="TreeGrafter"/>
</dbReference>
<dbReference type="STRING" id="928856.SAMN04488049_103257"/>
<evidence type="ECO:0000313" key="4">
    <source>
        <dbReference type="EMBL" id="CUH75720.1"/>
    </source>
</evidence>
<organism evidence="4 5">
    <name type="scientific">Tritonibacter multivorans</name>
    <dbReference type="NCBI Taxonomy" id="928856"/>
    <lineage>
        <taxon>Bacteria</taxon>
        <taxon>Pseudomonadati</taxon>
        <taxon>Pseudomonadota</taxon>
        <taxon>Alphaproteobacteria</taxon>
        <taxon>Rhodobacterales</taxon>
        <taxon>Paracoccaceae</taxon>
        <taxon>Tritonibacter</taxon>
    </lineage>
</organism>
<dbReference type="AlphaFoldDB" id="A0A0P1G1S5"/>
<gene>
    <name evidence="4" type="primary">rihA_1</name>
    <name evidence="4" type="ORF">TRM7557_00526</name>
</gene>
<dbReference type="GO" id="GO:0005829">
    <property type="term" value="C:cytosol"/>
    <property type="evidence" value="ECO:0007669"/>
    <property type="project" value="TreeGrafter"/>
</dbReference>
<dbReference type="SUPFAM" id="SSF53590">
    <property type="entry name" value="Nucleoside hydrolase"/>
    <property type="match status" value="1"/>
</dbReference>
<dbReference type="InterPro" id="IPR001910">
    <property type="entry name" value="Inosine/uridine_hydrolase_dom"/>
</dbReference>
<dbReference type="GO" id="GO:0006152">
    <property type="term" value="P:purine nucleoside catabolic process"/>
    <property type="evidence" value="ECO:0007669"/>
    <property type="project" value="TreeGrafter"/>
</dbReference>
<keyword evidence="1 4" id="KW-0378">Hydrolase</keyword>
<evidence type="ECO:0000313" key="5">
    <source>
        <dbReference type="Proteomes" id="UP000052022"/>
    </source>
</evidence>
<keyword evidence="5" id="KW-1185">Reference proteome</keyword>
<dbReference type="CDD" id="cd02650">
    <property type="entry name" value="nuc_hydro_CaPnhB"/>
    <property type="match status" value="1"/>
</dbReference>
<dbReference type="Pfam" id="PF01156">
    <property type="entry name" value="IU_nuc_hydro"/>
    <property type="match status" value="1"/>
</dbReference>
<reference evidence="4 5" key="1">
    <citation type="submission" date="2015-09" db="EMBL/GenBank/DDBJ databases">
        <authorList>
            <consortium name="Swine Surveillance"/>
        </authorList>
    </citation>
    <scope>NUCLEOTIDE SEQUENCE [LARGE SCALE GENOMIC DNA]</scope>
    <source>
        <strain evidence="4 5">CECT 7557</strain>
    </source>
</reference>
<dbReference type="InterPro" id="IPR023186">
    <property type="entry name" value="IUNH"/>
</dbReference>
<dbReference type="Proteomes" id="UP000052022">
    <property type="component" value="Unassembled WGS sequence"/>
</dbReference>
<proteinExistence type="predicted"/>
<dbReference type="PANTHER" id="PTHR12304:SF4">
    <property type="entry name" value="URIDINE NUCLEOSIDASE"/>
    <property type="match status" value="1"/>
</dbReference>
<evidence type="ECO:0000256" key="1">
    <source>
        <dbReference type="ARBA" id="ARBA00022801"/>
    </source>
</evidence>
<dbReference type="EMBL" id="CYSD01000012">
    <property type="protein sequence ID" value="CUH75720.1"/>
    <property type="molecule type" value="Genomic_DNA"/>
</dbReference>
<name>A0A0P1G1S5_9RHOB</name>
<evidence type="ECO:0000259" key="3">
    <source>
        <dbReference type="Pfam" id="PF01156"/>
    </source>
</evidence>
<dbReference type="InterPro" id="IPR036452">
    <property type="entry name" value="Ribo_hydro-like"/>
</dbReference>
<feature type="domain" description="Inosine/uridine-preferring nucleoside hydrolase" evidence="3">
    <location>
        <begin position="5"/>
        <end position="296"/>
    </location>
</feature>
<dbReference type="EC" id="3.2.-.-" evidence="4"/>
<keyword evidence="2 4" id="KW-0326">Glycosidase</keyword>
<accession>A0A0P1G1S5</accession>
<dbReference type="OrthoDB" id="9797882at2"/>
<protein>
    <submittedName>
        <fullName evidence="4">Pyrimidine-specific ribonucleoside hydrolase RihA</fullName>
        <ecNumber evidence="4">3.2.-.-</ecNumber>
    </submittedName>
</protein>
<dbReference type="RefSeq" id="WP_058288656.1">
    <property type="nucleotide sequence ID" value="NZ_CYSD01000012.1"/>
</dbReference>
<dbReference type="PANTHER" id="PTHR12304">
    <property type="entry name" value="INOSINE-URIDINE PREFERRING NUCLEOSIDE HYDROLASE"/>
    <property type="match status" value="1"/>
</dbReference>